<evidence type="ECO:0000313" key="1">
    <source>
        <dbReference type="EMBL" id="CAG8754932.1"/>
    </source>
</evidence>
<gene>
    <name evidence="1" type="ORF">ACOLOM_LOCUS12900</name>
</gene>
<proteinExistence type="predicted"/>
<organism evidence="1 2">
    <name type="scientific">Acaulospora colombiana</name>
    <dbReference type="NCBI Taxonomy" id="27376"/>
    <lineage>
        <taxon>Eukaryota</taxon>
        <taxon>Fungi</taxon>
        <taxon>Fungi incertae sedis</taxon>
        <taxon>Mucoromycota</taxon>
        <taxon>Glomeromycotina</taxon>
        <taxon>Glomeromycetes</taxon>
        <taxon>Diversisporales</taxon>
        <taxon>Acaulosporaceae</taxon>
        <taxon>Acaulospora</taxon>
    </lineage>
</organism>
<comment type="caution">
    <text evidence="1">The sequence shown here is derived from an EMBL/GenBank/DDBJ whole genome shotgun (WGS) entry which is preliminary data.</text>
</comment>
<name>A0ACA9QK30_9GLOM</name>
<evidence type="ECO:0000313" key="2">
    <source>
        <dbReference type="Proteomes" id="UP000789525"/>
    </source>
</evidence>
<dbReference type="EMBL" id="CAJVPT010055311">
    <property type="protein sequence ID" value="CAG8754932.1"/>
    <property type="molecule type" value="Genomic_DNA"/>
</dbReference>
<accession>A0ACA9QK30</accession>
<feature type="non-terminal residue" evidence="1">
    <location>
        <position position="1"/>
    </location>
</feature>
<keyword evidence="2" id="KW-1185">Reference proteome</keyword>
<sequence length="78" mass="8792">VGMMIVLTQTESSLTKDTEPMEQYRDIEDKQRRLNGGIFYIKEAIWSNESFDEEGLPVAEVAIAETVQEIQAIYAPGP</sequence>
<dbReference type="Proteomes" id="UP000789525">
    <property type="component" value="Unassembled WGS sequence"/>
</dbReference>
<reference evidence="1" key="1">
    <citation type="submission" date="2021-06" db="EMBL/GenBank/DDBJ databases">
        <authorList>
            <person name="Kallberg Y."/>
            <person name="Tangrot J."/>
            <person name="Rosling A."/>
        </authorList>
    </citation>
    <scope>NUCLEOTIDE SEQUENCE</scope>
    <source>
        <strain evidence="1">CL356</strain>
    </source>
</reference>
<protein>
    <submittedName>
        <fullName evidence="1">1204_t:CDS:1</fullName>
    </submittedName>
</protein>